<evidence type="ECO:0000313" key="2">
    <source>
        <dbReference type="Proteomes" id="UP000613582"/>
    </source>
</evidence>
<organism evidence="1 2">
    <name type="scientific">Aquisalinus flavus</name>
    <dbReference type="NCBI Taxonomy" id="1526572"/>
    <lineage>
        <taxon>Bacteria</taxon>
        <taxon>Pseudomonadati</taxon>
        <taxon>Pseudomonadota</taxon>
        <taxon>Alphaproteobacteria</taxon>
        <taxon>Parvularculales</taxon>
        <taxon>Parvularculaceae</taxon>
        <taxon>Aquisalinus</taxon>
    </lineage>
</organism>
<dbReference type="Proteomes" id="UP000613582">
    <property type="component" value="Unassembled WGS sequence"/>
</dbReference>
<accession>A0A8J2V5M3</accession>
<evidence type="ECO:0000313" key="1">
    <source>
        <dbReference type="EMBL" id="GGD09164.1"/>
    </source>
</evidence>
<gene>
    <name evidence="1" type="ORF">GCM10011342_17500</name>
</gene>
<name>A0A8J2V5M3_9PROT</name>
<evidence type="ECO:0008006" key="3">
    <source>
        <dbReference type="Google" id="ProtNLM"/>
    </source>
</evidence>
<keyword evidence="2" id="KW-1185">Reference proteome</keyword>
<reference evidence="1" key="2">
    <citation type="submission" date="2020-09" db="EMBL/GenBank/DDBJ databases">
        <authorList>
            <person name="Sun Q."/>
            <person name="Zhou Y."/>
        </authorList>
    </citation>
    <scope>NUCLEOTIDE SEQUENCE</scope>
    <source>
        <strain evidence="1">CGMCC 1.12921</strain>
    </source>
</reference>
<dbReference type="Gene3D" id="2.40.10.270">
    <property type="entry name" value="Bacteriophage SPP1 head-tail adaptor protein"/>
    <property type="match status" value="1"/>
</dbReference>
<dbReference type="EMBL" id="BMGH01000001">
    <property type="protein sequence ID" value="GGD09164.1"/>
    <property type="molecule type" value="Genomic_DNA"/>
</dbReference>
<dbReference type="InterPro" id="IPR008767">
    <property type="entry name" value="Phage_SPP1_head-tail_adaptor"/>
</dbReference>
<dbReference type="Pfam" id="PF05521">
    <property type="entry name" value="Phage_HCP"/>
    <property type="match status" value="1"/>
</dbReference>
<dbReference type="RefSeq" id="WP_188158784.1">
    <property type="nucleotide sequence ID" value="NZ_BMGH01000001.1"/>
</dbReference>
<dbReference type="AlphaFoldDB" id="A0A8J2V5M3"/>
<sequence>MIGTLTEQVTLLTRQRTPDGGGGAAISWTEGDRLPAQVESLSSRRDTTAERDIGLMRLRITLRHRADIGHGTRLAHDGRTFRITSLQRTGKAREWLQLDAEEVRP</sequence>
<protein>
    <recommendedName>
        <fullName evidence="3">Head-tail adaptor protein</fullName>
    </recommendedName>
</protein>
<proteinExistence type="predicted"/>
<dbReference type="InterPro" id="IPR038666">
    <property type="entry name" value="SSP1_head-tail_sf"/>
</dbReference>
<comment type="caution">
    <text evidence="1">The sequence shown here is derived from an EMBL/GenBank/DDBJ whole genome shotgun (WGS) entry which is preliminary data.</text>
</comment>
<reference evidence="1" key="1">
    <citation type="journal article" date="2014" name="Int. J. Syst. Evol. Microbiol.">
        <title>Complete genome sequence of Corynebacterium casei LMG S-19264T (=DSM 44701T), isolated from a smear-ripened cheese.</title>
        <authorList>
            <consortium name="US DOE Joint Genome Institute (JGI-PGF)"/>
            <person name="Walter F."/>
            <person name="Albersmeier A."/>
            <person name="Kalinowski J."/>
            <person name="Ruckert C."/>
        </authorList>
    </citation>
    <scope>NUCLEOTIDE SEQUENCE</scope>
    <source>
        <strain evidence="1">CGMCC 1.12921</strain>
    </source>
</reference>